<dbReference type="WBParaSite" id="ES5_v2.g14791.t1">
    <property type="protein sequence ID" value="ES5_v2.g14791.t1"/>
    <property type="gene ID" value="ES5_v2.g14791"/>
</dbReference>
<accession>A0AC34FC69</accession>
<evidence type="ECO:0000313" key="1">
    <source>
        <dbReference type="Proteomes" id="UP000887579"/>
    </source>
</evidence>
<name>A0AC34FC69_9BILA</name>
<organism evidence="1 2">
    <name type="scientific">Panagrolaimus sp. ES5</name>
    <dbReference type="NCBI Taxonomy" id="591445"/>
    <lineage>
        <taxon>Eukaryota</taxon>
        <taxon>Metazoa</taxon>
        <taxon>Ecdysozoa</taxon>
        <taxon>Nematoda</taxon>
        <taxon>Chromadorea</taxon>
        <taxon>Rhabditida</taxon>
        <taxon>Tylenchina</taxon>
        <taxon>Panagrolaimomorpha</taxon>
        <taxon>Panagrolaimoidea</taxon>
        <taxon>Panagrolaimidae</taxon>
        <taxon>Panagrolaimus</taxon>
    </lineage>
</organism>
<reference evidence="2" key="1">
    <citation type="submission" date="2022-11" db="UniProtKB">
        <authorList>
            <consortium name="WormBaseParasite"/>
        </authorList>
    </citation>
    <scope>IDENTIFICATION</scope>
</reference>
<evidence type="ECO:0000313" key="2">
    <source>
        <dbReference type="WBParaSite" id="ES5_v2.g14791.t1"/>
    </source>
</evidence>
<sequence>MNNEDNLKDKIYSRFTNTVNQNPPNQQQQQNDAGDDSDATAETRSAPGDLAKIPLEDICIPGPSGENDSVATPDNVEGSSIASSTPRRVNQSLSMTTSQQQKRGHLRGTRSNGFASGPLPSKSKKETAWTTESQCGIKDWRPKWMQRFSTKQWMLLLMCWFCTIQGMLINGLVPSSISTIERRFELSTSTLGRIMQFYDFGYVLFCIPVSYFGGRHSKPAVLGIGLTLMALGSFLFTMPHLIADSYTISHYNNDDDGLSQCYDHSNQTETISRAQAALRQCPLPENQPGSFRYVFLFSLAHFLHGIGATPLFTIGVSYIDENVGPALSSAYLGIFYAFAIFGPAFGFLMSSTFLRYHTDFLQTGQKFASILMIDESDPKWVGAWWIGFQVVSVLALLAVFPILSLPKVLPESLKWHRTRLREETLTGGNKKRTPECCGVPSSSKTAAVTGSILQLDNKAASNAVAESMPALKSRPGPIWYQLWLDVRHIPIAIYRILLNGPYMLITVGMAIDAYLGIFYAFAIFGPAFGFLMSSTFLRYHTDFLQTGQKFASILMIDESDPKWVGAWWIGFQVVSVLALLAVFPILSLPKVLPESLKWHRTRLREETLTGGNKKRTPECCGVPSSSKTAAVTGSILQLDNKAASNAVAESMPALKSRPGPIWYQLWLDVRHIPIAIYRILLNGPYMLITVGMAIDG</sequence>
<protein>
    <submittedName>
        <fullName evidence="2">Solute carrier organic anion transporter family member</fullName>
    </submittedName>
</protein>
<proteinExistence type="predicted"/>
<dbReference type="Proteomes" id="UP000887579">
    <property type="component" value="Unplaced"/>
</dbReference>